<gene>
    <name evidence="1" type="ORF">S06H3_63478</name>
</gene>
<accession>X1NRK6</accession>
<comment type="caution">
    <text evidence="1">The sequence shown here is derived from an EMBL/GenBank/DDBJ whole genome shotgun (WGS) entry which is preliminary data.</text>
</comment>
<proteinExistence type="predicted"/>
<dbReference type="SUPFAM" id="SSF46785">
    <property type="entry name" value="Winged helix' DNA-binding domain"/>
    <property type="match status" value="1"/>
</dbReference>
<name>X1NRK6_9ZZZZ</name>
<organism evidence="1">
    <name type="scientific">marine sediment metagenome</name>
    <dbReference type="NCBI Taxonomy" id="412755"/>
    <lineage>
        <taxon>unclassified sequences</taxon>
        <taxon>metagenomes</taxon>
        <taxon>ecological metagenomes</taxon>
    </lineage>
</organism>
<sequence length="76" mass="9062">VIYGSDTIMLDEKILLPRRYEILQIIKEHKQVSFDFIKRRFMAVSSRLLRYDLKKLRDAGFIIKRGVTKGCLYEPK</sequence>
<dbReference type="InterPro" id="IPR036388">
    <property type="entry name" value="WH-like_DNA-bd_sf"/>
</dbReference>
<dbReference type="InterPro" id="IPR036390">
    <property type="entry name" value="WH_DNA-bd_sf"/>
</dbReference>
<feature type="non-terminal residue" evidence="1">
    <location>
        <position position="1"/>
    </location>
</feature>
<reference evidence="1" key="1">
    <citation type="journal article" date="2014" name="Front. Microbiol.">
        <title>High frequency of phylogenetically diverse reductive dehalogenase-homologous genes in deep subseafloor sedimentary metagenomes.</title>
        <authorList>
            <person name="Kawai M."/>
            <person name="Futagami T."/>
            <person name="Toyoda A."/>
            <person name="Takaki Y."/>
            <person name="Nishi S."/>
            <person name="Hori S."/>
            <person name="Arai W."/>
            <person name="Tsubouchi T."/>
            <person name="Morono Y."/>
            <person name="Uchiyama I."/>
            <person name="Ito T."/>
            <person name="Fujiyama A."/>
            <person name="Inagaki F."/>
            <person name="Takami H."/>
        </authorList>
    </citation>
    <scope>NUCLEOTIDE SEQUENCE</scope>
    <source>
        <strain evidence="1">Expedition CK06-06</strain>
    </source>
</reference>
<protein>
    <submittedName>
        <fullName evidence="1">Uncharacterized protein</fullName>
    </submittedName>
</protein>
<dbReference type="EMBL" id="BARV01042114">
    <property type="protein sequence ID" value="GAI46672.1"/>
    <property type="molecule type" value="Genomic_DNA"/>
</dbReference>
<dbReference type="AlphaFoldDB" id="X1NRK6"/>
<dbReference type="Gene3D" id="1.10.10.10">
    <property type="entry name" value="Winged helix-like DNA-binding domain superfamily/Winged helix DNA-binding domain"/>
    <property type="match status" value="1"/>
</dbReference>
<evidence type="ECO:0000313" key="1">
    <source>
        <dbReference type="EMBL" id="GAI46672.1"/>
    </source>
</evidence>